<dbReference type="InterPro" id="IPR009081">
    <property type="entry name" value="PP-bd_ACP"/>
</dbReference>
<dbReference type="InterPro" id="IPR036736">
    <property type="entry name" value="ACP-like_sf"/>
</dbReference>
<proteinExistence type="predicted"/>
<reference evidence="7 8" key="1">
    <citation type="journal article" date="2014" name="Nat. Commun.">
        <title>Klebsormidium flaccidum genome reveals primary factors for plant terrestrial adaptation.</title>
        <authorList>
            <person name="Hori K."/>
            <person name="Maruyama F."/>
            <person name="Fujisawa T."/>
            <person name="Togashi T."/>
            <person name="Yamamoto N."/>
            <person name="Seo M."/>
            <person name="Sato S."/>
            <person name="Yamada T."/>
            <person name="Mori H."/>
            <person name="Tajima N."/>
            <person name="Moriyama T."/>
            <person name="Ikeuchi M."/>
            <person name="Watanabe M."/>
            <person name="Wada H."/>
            <person name="Kobayashi K."/>
            <person name="Saito M."/>
            <person name="Masuda T."/>
            <person name="Sasaki-Sekimoto Y."/>
            <person name="Mashiguchi K."/>
            <person name="Awai K."/>
            <person name="Shimojima M."/>
            <person name="Masuda S."/>
            <person name="Iwai M."/>
            <person name="Nobusawa T."/>
            <person name="Narise T."/>
            <person name="Kondo S."/>
            <person name="Saito H."/>
            <person name="Sato R."/>
            <person name="Murakawa M."/>
            <person name="Ihara Y."/>
            <person name="Oshima-Yamada Y."/>
            <person name="Ohtaka K."/>
            <person name="Satoh M."/>
            <person name="Sonobe K."/>
            <person name="Ishii M."/>
            <person name="Ohtani R."/>
            <person name="Kanamori-Sato M."/>
            <person name="Honoki R."/>
            <person name="Miyazaki D."/>
            <person name="Mochizuki H."/>
            <person name="Umetsu J."/>
            <person name="Higashi K."/>
            <person name="Shibata D."/>
            <person name="Kamiya Y."/>
            <person name="Sato N."/>
            <person name="Nakamura Y."/>
            <person name="Tabata S."/>
            <person name="Ida S."/>
            <person name="Kurokawa K."/>
            <person name="Ohta H."/>
        </authorList>
    </citation>
    <scope>NUCLEOTIDE SEQUENCE [LARGE SCALE GENOMIC DNA]</scope>
    <source>
        <strain evidence="7 8">NIES-2285</strain>
    </source>
</reference>
<dbReference type="InterPro" id="IPR002372">
    <property type="entry name" value="PQQ_rpt_dom"/>
</dbReference>
<dbReference type="InterPro" id="IPR045851">
    <property type="entry name" value="AMP-bd_C_sf"/>
</dbReference>
<feature type="region of interest" description="Disordered" evidence="3">
    <location>
        <begin position="54"/>
        <end position="92"/>
    </location>
</feature>
<evidence type="ECO:0000256" key="1">
    <source>
        <dbReference type="ARBA" id="ARBA00022450"/>
    </source>
</evidence>
<keyword evidence="8" id="KW-1185">Reference proteome</keyword>
<dbReference type="SUPFAM" id="SSF47336">
    <property type="entry name" value="ACP-like"/>
    <property type="match status" value="1"/>
</dbReference>
<dbReference type="Pfam" id="PF00550">
    <property type="entry name" value="PP-binding"/>
    <property type="match status" value="1"/>
</dbReference>
<dbReference type="Pfam" id="PF00501">
    <property type="entry name" value="AMP-binding"/>
    <property type="match status" value="1"/>
</dbReference>
<dbReference type="InterPro" id="IPR006162">
    <property type="entry name" value="Ppantetheine_attach_site"/>
</dbReference>
<dbReference type="Pfam" id="PF13570">
    <property type="entry name" value="Beta-prop_ACSF4"/>
    <property type="match status" value="1"/>
</dbReference>
<evidence type="ECO:0000256" key="3">
    <source>
        <dbReference type="SAM" id="MobiDB-lite"/>
    </source>
</evidence>
<dbReference type="OMA" id="NGNVICC"/>
<dbReference type="SUPFAM" id="SSF50998">
    <property type="entry name" value="Quinoprotein alcohol dehydrogenase-like"/>
    <property type="match status" value="1"/>
</dbReference>
<feature type="region of interest" description="Disordered" evidence="3">
    <location>
        <begin position="587"/>
        <end position="606"/>
    </location>
</feature>
<evidence type="ECO:0000313" key="7">
    <source>
        <dbReference type="EMBL" id="GAQ77994.1"/>
    </source>
</evidence>
<keyword evidence="2" id="KW-0597">Phosphoprotein</keyword>
<dbReference type="STRING" id="105231.A0A0U9HI43"/>
<accession>A0A0U9HI43</accession>
<dbReference type="Proteomes" id="UP000054558">
    <property type="component" value="Unassembled WGS sequence"/>
</dbReference>
<evidence type="ECO:0000259" key="5">
    <source>
        <dbReference type="Pfam" id="PF00550"/>
    </source>
</evidence>
<dbReference type="Gene3D" id="2.130.10.10">
    <property type="entry name" value="YVTN repeat-like/Quinoprotein amine dehydrogenase"/>
    <property type="match status" value="2"/>
</dbReference>
<feature type="compositionally biased region" description="Basic and acidic residues" evidence="3">
    <location>
        <begin position="81"/>
        <end position="92"/>
    </location>
</feature>
<dbReference type="InterPro" id="IPR015943">
    <property type="entry name" value="WD40/YVTN_repeat-like_dom_sf"/>
</dbReference>
<dbReference type="PANTHER" id="PTHR44394">
    <property type="entry name" value="BETA-ALANINE-ACTIVATING ENZYME"/>
    <property type="match status" value="1"/>
</dbReference>
<evidence type="ECO:0000259" key="6">
    <source>
        <dbReference type="Pfam" id="PF13570"/>
    </source>
</evidence>
<dbReference type="InterPro" id="IPR052091">
    <property type="entry name" value="Beta-ala_Activ/Resist"/>
</dbReference>
<dbReference type="Gene3D" id="3.40.50.980">
    <property type="match status" value="1"/>
</dbReference>
<dbReference type="OrthoDB" id="408177at2759"/>
<evidence type="ECO:0000259" key="4">
    <source>
        <dbReference type="Pfam" id="PF00501"/>
    </source>
</evidence>
<dbReference type="InterPro" id="IPR000873">
    <property type="entry name" value="AMP-dep_synth/lig_dom"/>
</dbReference>
<keyword evidence="1" id="KW-0596">Phosphopantetheine</keyword>
<feature type="region of interest" description="Disordered" evidence="3">
    <location>
        <begin position="1243"/>
        <end position="1277"/>
    </location>
</feature>
<dbReference type="InterPro" id="IPR029058">
    <property type="entry name" value="AB_hydrolase_fold"/>
</dbReference>
<dbReference type="GO" id="GO:0043041">
    <property type="term" value="P:amino acid activation for nonribosomal peptide biosynthetic process"/>
    <property type="evidence" value="ECO:0000318"/>
    <property type="project" value="GO_Central"/>
</dbReference>
<feature type="domain" description="Carrier" evidence="5">
    <location>
        <begin position="648"/>
        <end position="705"/>
    </location>
</feature>
<feature type="domain" description="AMP-dependent synthetase/ligase" evidence="4">
    <location>
        <begin position="141"/>
        <end position="357"/>
    </location>
</feature>
<protein>
    <recommendedName>
        <fullName evidence="9">Carrier domain-containing protein</fullName>
    </recommendedName>
</protein>
<dbReference type="EMBL" id="DF236955">
    <property type="protein sequence ID" value="GAQ77994.1"/>
    <property type="molecule type" value="Genomic_DNA"/>
</dbReference>
<feature type="domain" description="Pyrrolo-quinoline quinone repeat" evidence="6">
    <location>
        <begin position="911"/>
        <end position="1194"/>
    </location>
</feature>
<dbReference type="InterPro" id="IPR011047">
    <property type="entry name" value="Quinoprotein_ADH-like_sf"/>
</dbReference>
<dbReference type="InterPro" id="IPR042099">
    <property type="entry name" value="ANL_N_sf"/>
</dbReference>
<dbReference type="Gene3D" id="3.40.50.1820">
    <property type="entry name" value="alpha/beta hydrolase"/>
    <property type="match status" value="1"/>
</dbReference>
<dbReference type="SUPFAM" id="SSF56801">
    <property type="entry name" value="Acetyl-CoA synthetase-like"/>
    <property type="match status" value="1"/>
</dbReference>
<sequence length="1324" mass="140999">MERWGAQSSLLDVFSAAPETPTCLITDREPFSSGEVQAAAATLSADLSKNLLSHDITPQGLGNSEQKASRGDDEGQSEGQHSLEHQDSVSNDRRASQGHVALFLERSPAYIVSLLAVSATGAAFVPIDPSWPPGKVQLILSGSTGQPKGVCGTLGGLLNRLCWMAEAQPYQLDDVCCFKTGVGFIDHLTELLGPMLAGVPVVIPSAVVLRESPLSLVDCIQERCITRLVAVPSFLRMLLSSFDPHLLSEQLSLLRLVVSSGEALSWDLARRLQKALPHATILNLYGSTEVTGDVLSFNVTQQLLKADLVTSSCTVPIGQPILNHRAMLIKDNEEEVTVDEEVGELCVSGPGLCSGYLHSQEASRDAFFLCKRNGTAESTADGPEAERFYRTGDLATRLLDGNYAWVGRRDRQFKVRGHRVQLEEVEAALRNCPLVQSAAVKAWPLPSQELGLAAYVTLTSKPPQSQVGSREIQEQSFQLVSEPPVDLPLSMAPPADASGTPEVPRSGPTEGLVLHRPADPLAEREQQTVVSILREHLRGRLLPAAVPALVEVVPAIPLTASGKVDYAALLPPASFQSPLPLPLPQGESDSMHEGFAGTREESPGVTDCLTLSPSNELSNPRVNAGAKGLRLEGLADGAGQLSQRVRAAVLGAFRKALGVRQVAADADFFAAGGSSVTAAEVAHSLRVDMRWVYSHPTPESLAEALLKSGVNSRQTGEPEEWQAETLQSQERGRIEGSRLMGSAEREREDEATAPGRELPGDGKAALDDVTFWDSDEESGQPEEPVRERMAGFKSDAGAAKGAAEAGTLALDDSEADSASVALRSVPKFWEDVIEARGPFSLTRCNRVEMLLGPRLGSEGTAREKRTAAANGTSERTEDTRQARPVVQEHSLSPGGSSRSFKLHVAWRTKLGLCVDASPLLLVAPGKAPRLFIGSHAHNFKCLDAATGVTVWEREVGGRVEATAGSTRDGEKLVVGCYDGKIYVMNASDGSIDWTFQTGGEVKCQAVTDPWAGFVWCGSHDHQMYVLDLAAKTAVFRHDCGGSVYGAAAFDAGRGRAYVVTTRGVVTAFDGRNFQIVWTLDLASPLFASPAVTPSGSLICASVDGNVTALVPSGGITWRSRMGGPVFAGPCLSAALNGQALICGRDGYVRGLDAETGAQLWELEPDVKWVGEPITASAAVDETVAIHTDGSMCLGSGGVGCKHVYRLVWVCGSEGTVKALAVRARGTSLEQSIFLHGNELKSSSTLPEEHYRRDSRDSVQDRSSKRQHTETGASGSVKSSARSYHVRVLAAGKLPGEIFSSPVGIGGSMYVGCRDDNVYAVDLIG</sequence>
<dbReference type="Gene3D" id="3.30.300.30">
    <property type="match status" value="1"/>
</dbReference>
<feature type="region of interest" description="Disordered" evidence="3">
    <location>
        <begin position="856"/>
        <end position="894"/>
    </location>
</feature>
<dbReference type="InterPro" id="IPR018391">
    <property type="entry name" value="PQQ_b-propeller_rpt"/>
</dbReference>
<feature type="compositionally biased region" description="Basic and acidic residues" evidence="3">
    <location>
        <begin position="1246"/>
        <end position="1268"/>
    </location>
</feature>
<evidence type="ECO:0008006" key="9">
    <source>
        <dbReference type="Google" id="ProtNLM"/>
    </source>
</evidence>
<feature type="region of interest" description="Disordered" evidence="3">
    <location>
        <begin position="709"/>
        <end position="764"/>
    </location>
</feature>
<name>A0A0U9HI43_KLENI</name>
<dbReference type="PANTHER" id="PTHR44394:SF1">
    <property type="entry name" value="BETA-ALANINE-ACTIVATING ENZYME"/>
    <property type="match status" value="1"/>
</dbReference>
<dbReference type="PROSITE" id="PS00012">
    <property type="entry name" value="PHOSPHOPANTETHEINE"/>
    <property type="match status" value="1"/>
</dbReference>
<dbReference type="SMART" id="SM00564">
    <property type="entry name" value="PQQ"/>
    <property type="match status" value="6"/>
</dbReference>
<organism evidence="7 8">
    <name type="scientific">Klebsormidium nitens</name>
    <name type="common">Green alga</name>
    <name type="synonym">Ulothrix nitens</name>
    <dbReference type="NCBI Taxonomy" id="105231"/>
    <lineage>
        <taxon>Eukaryota</taxon>
        <taxon>Viridiplantae</taxon>
        <taxon>Streptophyta</taxon>
        <taxon>Klebsormidiophyceae</taxon>
        <taxon>Klebsormidiales</taxon>
        <taxon>Klebsormidiaceae</taxon>
        <taxon>Klebsormidium</taxon>
    </lineage>
</organism>
<gene>
    <name evidence="7" type="ORF">KFL_000060600</name>
</gene>
<evidence type="ECO:0000313" key="8">
    <source>
        <dbReference type="Proteomes" id="UP000054558"/>
    </source>
</evidence>
<evidence type="ECO:0000256" key="2">
    <source>
        <dbReference type="ARBA" id="ARBA00022553"/>
    </source>
</evidence>
<dbReference type="Gene3D" id="3.40.50.12780">
    <property type="entry name" value="N-terminal domain of ligase-like"/>
    <property type="match status" value="1"/>
</dbReference>